<dbReference type="EMBL" id="LNQE01001821">
    <property type="protein sequence ID" value="KUG05300.1"/>
    <property type="molecule type" value="Genomic_DNA"/>
</dbReference>
<keyword evidence="4" id="KW-0406">Ion transport</keyword>
<keyword evidence="5" id="KW-0472">Membrane</keyword>
<sequence>MLNKSVARRYAEAFFSIAREANKVDEFELELDNALATIEGTDNFKDYLAHLLIPAKEKKEVMSKIFAGGISQVTLNFLLMIIDKRREAYIGVIVEEYKALADEARNIMKAHLISAQEVSADDMKILAEKLSTSTGKTVQLQQTVDPSLIGGIKIRMQDQIIDATVAKRLEMLKEQLKKVKIS</sequence>
<dbReference type="GO" id="GO:0046933">
    <property type="term" value="F:proton-transporting ATP synthase activity, rotational mechanism"/>
    <property type="evidence" value="ECO:0007669"/>
    <property type="project" value="InterPro"/>
</dbReference>
<dbReference type="GO" id="GO:0016020">
    <property type="term" value="C:membrane"/>
    <property type="evidence" value="ECO:0007669"/>
    <property type="project" value="UniProtKB-SubCell"/>
</dbReference>
<evidence type="ECO:0000256" key="6">
    <source>
        <dbReference type="ARBA" id="ARBA00023310"/>
    </source>
</evidence>
<evidence type="ECO:0000256" key="3">
    <source>
        <dbReference type="ARBA" id="ARBA00022781"/>
    </source>
</evidence>
<name>A0A0W8E9I6_9ZZZZ</name>
<dbReference type="NCBIfam" id="TIGR01145">
    <property type="entry name" value="ATP_synt_delta"/>
    <property type="match status" value="1"/>
</dbReference>
<dbReference type="Pfam" id="PF00213">
    <property type="entry name" value="OSCP"/>
    <property type="match status" value="1"/>
</dbReference>
<evidence type="ECO:0000256" key="2">
    <source>
        <dbReference type="ARBA" id="ARBA00022448"/>
    </source>
</evidence>
<keyword evidence="6" id="KW-0066">ATP synthesis</keyword>
<dbReference type="SUPFAM" id="SSF47928">
    <property type="entry name" value="N-terminal domain of the delta subunit of the F1F0-ATP synthase"/>
    <property type="match status" value="1"/>
</dbReference>
<dbReference type="HAMAP" id="MF_01416">
    <property type="entry name" value="ATP_synth_delta_bact"/>
    <property type="match status" value="1"/>
</dbReference>
<evidence type="ECO:0000313" key="7">
    <source>
        <dbReference type="EMBL" id="KUG05300.1"/>
    </source>
</evidence>
<dbReference type="GO" id="GO:0016787">
    <property type="term" value="F:hydrolase activity"/>
    <property type="evidence" value="ECO:0007669"/>
    <property type="project" value="UniProtKB-KW"/>
</dbReference>
<dbReference type="Gene3D" id="1.10.520.20">
    <property type="entry name" value="N-terminal domain of the delta subunit of the F1F0-ATP synthase"/>
    <property type="match status" value="1"/>
</dbReference>
<gene>
    <name evidence="7" type="ORF">ASZ90_017281</name>
</gene>
<dbReference type="PRINTS" id="PR00125">
    <property type="entry name" value="ATPASEDELTA"/>
</dbReference>
<dbReference type="InterPro" id="IPR026015">
    <property type="entry name" value="ATP_synth_OSCP/delta_N_sf"/>
</dbReference>
<dbReference type="NCBIfam" id="NF004403">
    <property type="entry name" value="PRK05758.2-4"/>
    <property type="match status" value="1"/>
</dbReference>
<organism evidence="7">
    <name type="scientific">hydrocarbon metagenome</name>
    <dbReference type="NCBI Taxonomy" id="938273"/>
    <lineage>
        <taxon>unclassified sequences</taxon>
        <taxon>metagenomes</taxon>
        <taxon>ecological metagenomes</taxon>
    </lineage>
</organism>
<evidence type="ECO:0000256" key="5">
    <source>
        <dbReference type="ARBA" id="ARBA00023136"/>
    </source>
</evidence>
<evidence type="ECO:0000256" key="4">
    <source>
        <dbReference type="ARBA" id="ARBA00023065"/>
    </source>
</evidence>
<protein>
    <submittedName>
        <fullName evidence="7">Atp synthase delta chain</fullName>
        <ecNumber evidence="7">3.6.3.14</ecNumber>
    </submittedName>
</protein>
<comment type="subcellular location">
    <subcellularLocation>
        <location evidence="1">Membrane</location>
    </subcellularLocation>
</comment>
<evidence type="ECO:0000256" key="1">
    <source>
        <dbReference type="ARBA" id="ARBA00004370"/>
    </source>
</evidence>
<dbReference type="PANTHER" id="PTHR11910">
    <property type="entry name" value="ATP SYNTHASE DELTA CHAIN"/>
    <property type="match status" value="1"/>
</dbReference>
<dbReference type="AlphaFoldDB" id="A0A0W8E9I6"/>
<keyword evidence="7" id="KW-0378">Hydrolase</keyword>
<keyword evidence="3" id="KW-0375">Hydrogen ion transport</keyword>
<dbReference type="EC" id="3.6.3.14" evidence="7"/>
<accession>A0A0W8E9I6</accession>
<keyword evidence="2" id="KW-0813">Transport</keyword>
<dbReference type="InterPro" id="IPR000711">
    <property type="entry name" value="ATPase_OSCP/dsu"/>
</dbReference>
<reference evidence="7" key="1">
    <citation type="journal article" date="2015" name="Proc. Natl. Acad. Sci. U.S.A.">
        <title>Networks of energetic and metabolic interactions define dynamics in microbial communities.</title>
        <authorList>
            <person name="Embree M."/>
            <person name="Liu J.K."/>
            <person name="Al-Bassam M.M."/>
            <person name="Zengler K."/>
        </authorList>
    </citation>
    <scope>NUCLEOTIDE SEQUENCE</scope>
</reference>
<proteinExistence type="inferred from homology"/>
<comment type="caution">
    <text evidence="7">The sequence shown here is derived from an EMBL/GenBank/DDBJ whole genome shotgun (WGS) entry which is preliminary data.</text>
</comment>